<dbReference type="AlphaFoldDB" id="A0A3R7CRY7"/>
<evidence type="ECO:0000313" key="2">
    <source>
        <dbReference type="EMBL" id="KAG5452643.1"/>
    </source>
</evidence>
<evidence type="ECO:0000313" key="3">
    <source>
        <dbReference type="Proteomes" id="UP000286415"/>
    </source>
</evidence>
<organism evidence="2 3">
    <name type="scientific">Clonorchis sinensis</name>
    <name type="common">Chinese liver fluke</name>
    <dbReference type="NCBI Taxonomy" id="79923"/>
    <lineage>
        <taxon>Eukaryota</taxon>
        <taxon>Metazoa</taxon>
        <taxon>Spiralia</taxon>
        <taxon>Lophotrochozoa</taxon>
        <taxon>Platyhelminthes</taxon>
        <taxon>Trematoda</taxon>
        <taxon>Digenea</taxon>
        <taxon>Opisthorchiida</taxon>
        <taxon>Opisthorchiata</taxon>
        <taxon>Opisthorchiidae</taxon>
        <taxon>Clonorchis</taxon>
    </lineage>
</organism>
<dbReference type="InParanoid" id="A0A3R7CRY7"/>
<evidence type="ECO:0000256" key="1">
    <source>
        <dbReference type="SAM" id="MobiDB-lite"/>
    </source>
</evidence>
<feature type="compositionally biased region" description="Polar residues" evidence="1">
    <location>
        <begin position="75"/>
        <end position="91"/>
    </location>
</feature>
<sequence>MAVPCRHCTDILRLLDSLVTVVRVAAIGKRILISIAAGPGLVEEIDTDSIFVQNKWFTWTTKVQTKGANRLSCETVTRAQSRPQNGRMTSKPNERSGKDKQAPVHINALNTKMGRGLQIGTE</sequence>
<dbReference type="EMBL" id="NIRI02000039">
    <property type="protein sequence ID" value="KAG5452643.1"/>
    <property type="molecule type" value="Genomic_DNA"/>
</dbReference>
<feature type="compositionally biased region" description="Basic and acidic residues" evidence="1">
    <location>
        <begin position="92"/>
        <end position="102"/>
    </location>
</feature>
<accession>A0A3R7CRY7</accession>
<gene>
    <name evidence="2" type="ORF">CSKR_110628</name>
</gene>
<reference evidence="2 3" key="1">
    <citation type="journal article" date="2018" name="Biotechnol. Adv.">
        <title>Improved genomic resources and new bioinformatic workflow for the carcinogenic parasite Clonorchis sinensis: Biotechnological implications.</title>
        <authorList>
            <person name="Wang D."/>
            <person name="Korhonen P.K."/>
            <person name="Gasser R.B."/>
            <person name="Young N.D."/>
        </authorList>
    </citation>
    <scope>NUCLEOTIDE SEQUENCE [LARGE SCALE GENOMIC DNA]</scope>
    <source>
        <strain evidence="2">Cs-k2</strain>
    </source>
</reference>
<name>A0A3R7CRY7_CLOSI</name>
<feature type="region of interest" description="Disordered" evidence="1">
    <location>
        <begin position="75"/>
        <end position="122"/>
    </location>
</feature>
<comment type="caution">
    <text evidence="2">The sequence shown here is derived from an EMBL/GenBank/DDBJ whole genome shotgun (WGS) entry which is preliminary data.</text>
</comment>
<reference evidence="2 3" key="2">
    <citation type="journal article" date="2021" name="Genomics">
        <title>High-quality reference genome for Clonorchis sinensis.</title>
        <authorList>
            <person name="Young N.D."/>
            <person name="Stroehlein A.J."/>
            <person name="Kinkar L."/>
            <person name="Wang T."/>
            <person name="Sohn W.M."/>
            <person name="Chang B.C.H."/>
            <person name="Kaur P."/>
            <person name="Weisz D."/>
            <person name="Dudchenko O."/>
            <person name="Aiden E.L."/>
            <person name="Korhonen P.K."/>
            <person name="Gasser R.B."/>
        </authorList>
    </citation>
    <scope>NUCLEOTIDE SEQUENCE [LARGE SCALE GENOMIC DNA]</scope>
    <source>
        <strain evidence="2">Cs-k2</strain>
    </source>
</reference>
<keyword evidence="3" id="KW-1185">Reference proteome</keyword>
<protein>
    <submittedName>
        <fullName evidence="2">Uncharacterized protein</fullName>
    </submittedName>
</protein>
<dbReference type="Proteomes" id="UP000286415">
    <property type="component" value="Unassembled WGS sequence"/>
</dbReference>
<proteinExistence type="predicted"/>